<dbReference type="Pfam" id="PF02861">
    <property type="entry name" value="Clp_N"/>
    <property type="match status" value="2"/>
</dbReference>
<dbReference type="InterPro" id="IPR004176">
    <property type="entry name" value="Clp_R_N"/>
</dbReference>
<evidence type="ECO:0000313" key="5">
    <source>
        <dbReference type="Proteomes" id="UP001499863"/>
    </source>
</evidence>
<feature type="domain" description="Clp R" evidence="3">
    <location>
        <begin position="2"/>
        <end position="187"/>
    </location>
</feature>
<reference evidence="4 5" key="1">
    <citation type="journal article" date="2019" name="Int. J. Syst. Evol. Microbiol.">
        <title>The Global Catalogue of Microorganisms (GCM) 10K type strain sequencing project: providing services to taxonomists for standard genome sequencing and annotation.</title>
        <authorList>
            <consortium name="The Broad Institute Genomics Platform"/>
            <consortium name="The Broad Institute Genome Sequencing Center for Infectious Disease"/>
            <person name="Wu L."/>
            <person name="Ma J."/>
        </authorList>
    </citation>
    <scope>NUCLEOTIDE SEQUENCE [LARGE SCALE GENOMIC DNA]</scope>
    <source>
        <strain evidence="4 5">JCM 12393</strain>
    </source>
</reference>
<evidence type="ECO:0000313" key="4">
    <source>
        <dbReference type="EMBL" id="GAA1415663.1"/>
    </source>
</evidence>
<keyword evidence="5" id="KW-1185">Reference proteome</keyword>
<dbReference type="PROSITE" id="PS51903">
    <property type="entry name" value="CLP_R"/>
    <property type="match status" value="1"/>
</dbReference>
<dbReference type="PANTHER" id="PTHR47016">
    <property type="entry name" value="ATP-DEPENDENT CLP PROTEASE ATP-BINDING SUBUNIT CLPT1, CHLOROPLASTIC"/>
    <property type="match status" value="1"/>
</dbReference>
<gene>
    <name evidence="4" type="ORF">GCM10009639_69740</name>
</gene>
<dbReference type="InterPro" id="IPR036628">
    <property type="entry name" value="Clp_N_dom_sf"/>
</dbReference>
<sequence>MFERFTEEARRVVVGAGRESAELRHGHIGTEHLLLAILAETEDPAARVLIEAGLDRAAAREAVRRLLGEGDDARALAAIGVDLDAVREAVESVFGAGALDAPSKEEPRRRGWFRSEGRAGRSPFTARGKKVLELSLRESLRLKSGHIAVGHLLLGLLREGDGLGARVIADHGLDFAAVRRAVEVTTG</sequence>
<accession>A0ABN1YK68</accession>
<dbReference type="Gene3D" id="1.10.1780.10">
    <property type="entry name" value="Clp, N-terminal domain"/>
    <property type="match status" value="2"/>
</dbReference>
<dbReference type="RefSeq" id="WP_344345701.1">
    <property type="nucleotide sequence ID" value="NZ_BAAAKJ010000527.1"/>
</dbReference>
<name>A0ABN1YK68_9ACTN</name>
<comment type="caution">
    <text evidence="4">The sequence shown here is derived from an EMBL/GenBank/DDBJ whole genome shotgun (WGS) entry which is preliminary data.</text>
</comment>
<evidence type="ECO:0000256" key="1">
    <source>
        <dbReference type="PROSITE-ProRule" id="PRU01251"/>
    </source>
</evidence>
<evidence type="ECO:0000259" key="3">
    <source>
        <dbReference type="PROSITE" id="PS51903"/>
    </source>
</evidence>
<dbReference type="SUPFAM" id="SSF81923">
    <property type="entry name" value="Double Clp-N motif"/>
    <property type="match status" value="2"/>
</dbReference>
<keyword evidence="1" id="KW-0677">Repeat</keyword>
<feature type="region of interest" description="Disordered" evidence="2">
    <location>
        <begin position="101"/>
        <end position="122"/>
    </location>
</feature>
<dbReference type="EMBL" id="BAAAKJ010000527">
    <property type="protein sequence ID" value="GAA1415663.1"/>
    <property type="molecule type" value="Genomic_DNA"/>
</dbReference>
<protein>
    <recommendedName>
        <fullName evidence="3">Clp R domain-containing protein</fullName>
    </recommendedName>
</protein>
<dbReference type="InterPro" id="IPR044217">
    <property type="entry name" value="CLPT1/2"/>
</dbReference>
<dbReference type="Proteomes" id="UP001499863">
    <property type="component" value="Unassembled WGS sequence"/>
</dbReference>
<organism evidence="4 5">
    <name type="scientific">Kitasatospora putterlickiae</name>
    <dbReference type="NCBI Taxonomy" id="221725"/>
    <lineage>
        <taxon>Bacteria</taxon>
        <taxon>Bacillati</taxon>
        <taxon>Actinomycetota</taxon>
        <taxon>Actinomycetes</taxon>
        <taxon>Kitasatosporales</taxon>
        <taxon>Streptomycetaceae</taxon>
        <taxon>Kitasatospora</taxon>
    </lineage>
</organism>
<evidence type="ECO:0000256" key="2">
    <source>
        <dbReference type="SAM" id="MobiDB-lite"/>
    </source>
</evidence>
<proteinExistence type="predicted"/>
<feature type="compositionally biased region" description="Basic and acidic residues" evidence="2">
    <location>
        <begin position="102"/>
        <end position="119"/>
    </location>
</feature>
<dbReference type="PANTHER" id="PTHR47016:SF5">
    <property type="entry name" value="CLP DOMAIN SUPERFAMILY PROTEIN"/>
    <property type="match status" value="1"/>
</dbReference>